<feature type="transmembrane region" description="Helical" evidence="1">
    <location>
        <begin position="458"/>
        <end position="477"/>
    </location>
</feature>
<feature type="transmembrane region" description="Helical" evidence="1">
    <location>
        <begin position="434"/>
        <end position="452"/>
    </location>
</feature>
<gene>
    <name evidence="2" type="ORF">KQI88_05565</name>
</gene>
<name>A0ABS6G047_9FIRM</name>
<evidence type="ECO:0000313" key="3">
    <source>
        <dbReference type="Proteomes" id="UP000779508"/>
    </source>
</evidence>
<organism evidence="2 3">
    <name type="scientific">Alkaliphilus flagellatus</name>
    <dbReference type="NCBI Taxonomy" id="2841507"/>
    <lineage>
        <taxon>Bacteria</taxon>
        <taxon>Bacillati</taxon>
        <taxon>Bacillota</taxon>
        <taxon>Clostridia</taxon>
        <taxon>Peptostreptococcales</taxon>
        <taxon>Natronincolaceae</taxon>
        <taxon>Alkaliphilus</taxon>
    </lineage>
</organism>
<evidence type="ECO:0000256" key="1">
    <source>
        <dbReference type="SAM" id="Phobius"/>
    </source>
</evidence>
<keyword evidence="3" id="KW-1185">Reference proteome</keyword>
<feature type="transmembrane region" description="Helical" evidence="1">
    <location>
        <begin position="348"/>
        <end position="367"/>
    </location>
</feature>
<feature type="transmembrane region" description="Helical" evidence="1">
    <location>
        <begin position="159"/>
        <end position="192"/>
    </location>
</feature>
<dbReference type="EMBL" id="JAHLQK010000002">
    <property type="protein sequence ID" value="MBU5675877.1"/>
    <property type="molecule type" value="Genomic_DNA"/>
</dbReference>
<evidence type="ECO:0008006" key="4">
    <source>
        <dbReference type="Google" id="ProtNLM"/>
    </source>
</evidence>
<evidence type="ECO:0000313" key="2">
    <source>
        <dbReference type="EMBL" id="MBU5675877.1"/>
    </source>
</evidence>
<feature type="transmembrane region" description="Helical" evidence="1">
    <location>
        <begin position="133"/>
        <end position="153"/>
    </location>
</feature>
<feature type="transmembrane region" description="Helical" evidence="1">
    <location>
        <begin position="498"/>
        <end position="516"/>
    </location>
</feature>
<reference evidence="2 3" key="1">
    <citation type="submission" date="2021-06" db="EMBL/GenBank/DDBJ databases">
        <authorList>
            <person name="Sun Q."/>
            <person name="Li D."/>
        </authorList>
    </citation>
    <scope>NUCLEOTIDE SEQUENCE [LARGE SCALE GENOMIC DNA]</scope>
    <source>
        <strain evidence="2 3">MSJ-5</strain>
    </source>
</reference>
<feature type="transmembrane region" description="Helical" evidence="1">
    <location>
        <begin position="522"/>
        <end position="541"/>
    </location>
</feature>
<feature type="transmembrane region" description="Helical" evidence="1">
    <location>
        <begin position="204"/>
        <end position="225"/>
    </location>
</feature>
<proteinExistence type="predicted"/>
<sequence length="548" mass="62627">MKNFMSLRLIDKFSFIYSMMGINYEVMRKILQVKLTMDGRRVPTIMTNDLKEEKENSFKKSLLMYGLIGLGAMAVIIPDFPLFFKMNIIYAIILFMVMTTMISDFSSVLLDIREKNILLSKPIDARTMNAAKATHILIYLFSITIAIAGPALIAGSFKYGILFGMVFFIQLILVSGFVIWVTSLLYFVILFIFDGEKLKDIINYFQITLSIIMAFAYQFVGRIFAVLDLNIVFTPKWWSYLIPSVWFSAPYGILIDKSYDAHYINFTIMGILVPILGIIAYFKVVAPYFEKSLLKLNNNSSKQNKVAEAKGRRHKKIANIFCFKPTENIFFRFTQNMVSNERNLKLRLYPSLVIAAIVPLSFIVVNFDKSRPFAESLAEISAGKGYFSIYITIGLLAMSISSISTSEKYKGAWIYKALPIKNPGSIYKGALKGFFIKFILPIYLFVSIIFLIPYGLNILLDIGIMFLTLILVIIGLFHWDEKRLPFSENFQRNKGDSLGLAITSMIFIAINATLHWNLREVPIALAIYIALLLISLLIMWIKSFKITW</sequence>
<dbReference type="Proteomes" id="UP000779508">
    <property type="component" value="Unassembled WGS sequence"/>
</dbReference>
<keyword evidence="1" id="KW-0812">Transmembrane</keyword>
<accession>A0ABS6G047</accession>
<dbReference type="RefSeq" id="WP_216415369.1">
    <property type="nucleotide sequence ID" value="NZ_JAHLQK010000002.1"/>
</dbReference>
<feature type="transmembrane region" description="Helical" evidence="1">
    <location>
        <begin position="237"/>
        <end position="254"/>
    </location>
</feature>
<feature type="transmembrane region" description="Helical" evidence="1">
    <location>
        <begin position="62"/>
        <end position="82"/>
    </location>
</feature>
<keyword evidence="1" id="KW-0472">Membrane</keyword>
<comment type="caution">
    <text evidence="2">The sequence shown here is derived from an EMBL/GenBank/DDBJ whole genome shotgun (WGS) entry which is preliminary data.</text>
</comment>
<keyword evidence="1" id="KW-1133">Transmembrane helix</keyword>
<feature type="transmembrane region" description="Helical" evidence="1">
    <location>
        <begin position="266"/>
        <end position="289"/>
    </location>
</feature>
<feature type="transmembrane region" description="Helical" evidence="1">
    <location>
        <begin position="88"/>
        <end position="112"/>
    </location>
</feature>
<protein>
    <recommendedName>
        <fullName evidence="4">ABC transporter permease</fullName>
    </recommendedName>
</protein>